<dbReference type="RefSeq" id="WP_022743971.1">
    <property type="nucleotide sequence ID" value="NC_022571.1"/>
</dbReference>
<dbReference type="GeneID" id="55473222"/>
<dbReference type="Proteomes" id="UP000017118">
    <property type="component" value="Chromosome"/>
</dbReference>
<name>U5MLJ5_CLOSA</name>
<reference evidence="2 3" key="1">
    <citation type="journal article" date="2013" name="Genome Announc.">
        <title>Complete Genome Sequence of the Solvent Producer Clostridium saccharobutylicum NCP262 (DSM 13864).</title>
        <authorList>
            <person name="Poehlein A."/>
            <person name="Hartwich K."/>
            <person name="Krabben P."/>
            <person name="Ehrenreich A."/>
            <person name="Liebl W."/>
            <person name="Durre P."/>
            <person name="Gottschalk G."/>
            <person name="Daniel R."/>
        </authorList>
    </citation>
    <scope>NUCLEOTIDE SEQUENCE [LARGE SCALE GENOMIC DNA]</scope>
    <source>
        <strain evidence="2">DSM 13864</strain>
    </source>
</reference>
<protein>
    <submittedName>
        <fullName evidence="2">Uncharacterized protein</fullName>
    </submittedName>
</protein>
<dbReference type="HOGENOM" id="CLU_035701_0_0_9"/>
<feature type="transmembrane region" description="Helical" evidence="1">
    <location>
        <begin position="47"/>
        <end position="80"/>
    </location>
</feature>
<evidence type="ECO:0000256" key="1">
    <source>
        <dbReference type="SAM" id="Phobius"/>
    </source>
</evidence>
<feature type="transmembrane region" description="Helical" evidence="1">
    <location>
        <begin position="229"/>
        <end position="250"/>
    </location>
</feature>
<gene>
    <name evidence="2" type="ORF">CLSA_c06710</name>
</gene>
<feature type="transmembrane region" description="Helical" evidence="1">
    <location>
        <begin position="412"/>
        <end position="433"/>
    </location>
</feature>
<keyword evidence="3" id="KW-1185">Reference proteome</keyword>
<proteinExistence type="predicted"/>
<keyword evidence="1" id="KW-1133">Transmembrane helix</keyword>
<feature type="transmembrane region" description="Helical" evidence="1">
    <location>
        <begin position="353"/>
        <end position="371"/>
    </location>
</feature>
<feature type="transmembrane region" description="Helical" evidence="1">
    <location>
        <begin position="502"/>
        <end position="525"/>
    </location>
</feature>
<accession>U5MLJ5</accession>
<feature type="transmembrane region" description="Helical" evidence="1">
    <location>
        <begin position="479"/>
        <end position="496"/>
    </location>
</feature>
<dbReference type="KEGG" id="csb:CLSA_c06710"/>
<dbReference type="AlphaFoldDB" id="U5MLJ5"/>
<feature type="transmembrane region" description="Helical" evidence="1">
    <location>
        <begin position="92"/>
        <end position="112"/>
    </location>
</feature>
<dbReference type="eggNOG" id="ENOG502Z8J5">
    <property type="taxonomic scope" value="Bacteria"/>
</dbReference>
<dbReference type="EMBL" id="CP006721">
    <property type="protein sequence ID" value="AGX41684.1"/>
    <property type="molecule type" value="Genomic_DNA"/>
</dbReference>
<organism evidence="2 3">
    <name type="scientific">Clostridium saccharobutylicum DSM 13864</name>
    <dbReference type="NCBI Taxonomy" id="1345695"/>
    <lineage>
        <taxon>Bacteria</taxon>
        <taxon>Bacillati</taxon>
        <taxon>Bacillota</taxon>
        <taxon>Clostridia</taxon>
        <taxon>Eubacteriales</taxon>
        <taxon>Clostridiaceae</taxon>
        <taxon>Clostridium</taxon>
    </lineage>
</organism>
<dbReference type="PATRIC" id="fig|1345695.3.peg.611"/>
<keyword evidence="1" id="KW-0812">Transmembrane</keyword>
<evidence type="ECO:0000313" key="2">
    <source>
        <dbReference type="EMBL" id="AGX41684.1"/>
    </source>
</evidence>
<feature type="transmembrane region" description="Helical" evidence="1">
    <location>
        <begin position="199"/>
        <end position="223"/>
    </location>
</feature>
<feature type="transmembrane region" description="Helical" evidence="1">
    <location>
        <begin position="325"/>
        <end position="347"/>
    </location>
</feature>
<feature type="transmembrane region" description="Helical" evidence="1">
    <location>
        <begin position="167"/>
        <end position="187"/>
    </location>
</feature>
<sequence length="535" mass="61828">MIDTLKNILNISMSNRINFLIYYFKCIPIIGKLLKDTVYKEMKIKKIISIFAVLTKIVQGLLGPIAYVSIAIYLPIFFFYKSYSVEDKYSVFTYLLFVLSFVFGATASSSALTPSKDKFVCIKLMKMRARDYAISIIFCEYIWGGVRLLPALIIVSKILGGTIFQGIELTLLLTMFRFCGEALHLFIFEKKNIILCKNYIFIIIYGILALITAYVPAAFKIILPVDKYLFNKIIILIIILLGIISIVYTLKYKFYSKAFNAANKLNELYSDNHKLNEARFEDVKINENEFKELELNSQICSDKEGYEYLNALFFMRHRKLLYKPMYIELIIIALIFLAALVVQIVFPSFMNEFIGEIDKTIPGLLLIMYSISNSRRITKAMFYNCDISLLRYGFYREKNVILKNFKIRLFKVAFINLIPATAIASSLMIIALMNGVDNFVNILPMVFMILILSLFFSVHDLFLYYIMQPYTTELNIKSPFFNIINGIVFWICYLSSKIKTPPAYFAGIVLVITVVYIIVALVTVYKLSWKTFKVK</sequence>
<evidence type="ECO:0000313" key="3">
    <source>
        <dbReference type="Proteomes" id="UP000017118"/>
    </source>
</evidence>
<feature type="transmembrane region" description="Helical" evidence="1">
    <location>
        <begin position="445"/>
        <end position="467"/>
    </location>
</feature>
<feature type="transmembrane region" description="Helical" evidence="1">
    <location>
        <begin position="132"/>
        <end position="155"/>
    </location>
</feature>
<keyword evidence="1" id="KW-0472">Membrane</keyword>
<dbReference type="OrthoDB" id="1710898at2"/>